<dbReference type="Gene3D" id="2.20.200.10">
    <property type="entry name" value="Outer membrane efflux proteins (OEP)"/>
    <property type="match status" value="1"/>
</dbReference>
<evidence type="ECO:0000256" key="2">
    <source>
        <dbReference type="SAM" id="Coils"/>
    </source>
</evidence>
<accession>A0A8A4TMY0</accession>
<reference evidence="3" key="1">
    <citation type="submission" date="2021-03" db="EMBL/GenBank/DDBJ databases">
        <title>Acanthopleuribacteraceae sp. M133.</title>
        <authorList>
            <person name="Wang G."/>
        </authorList>
    </citation>
    <scope>NUCLEOTIDE SEQUENCE</scope>
    <source>
        <strain evidence="3">M133</strain>
    </source>
</reference>
<protein>
    <submittedName>
        <fullName evidence="3">TolC family protein</fullName>
    </submittedName>
</protein>
<comment type="similarity">
    <text evidence="1">Belongs to the outer membrane factor (OMF) (TC 1.B.17) family.</text>
</comment>
<dbReference type="GO" id="GO:0015562">
    <property type="term" value="F:efflux transmembrane transporter activity"/>
    <property type="evidence" value="ECO:0007669"/>
    <property type="project" value="InterPro"/>
</dbReference>
<sequence length="454" mass="50198">MKWLSCFAALFLLGCGGLSKKVDAHHPDVALPQAWQTVQDPEVEAAADLTIDDLVPLESYRSLIRRALDENPDLQLTALQIREADLLVRDRRGARLPEIGLTVDGRRDKSAQAPDDPFTTVSGGFNLSWELDVWGRLADAEAAARLDREAARATYQAARRSLAARVVQRALDILNVRRVIAIERQRLEVLETNEEIVTARYRAGRGELADLETARRDSRNARAALAALEEDANQAHRALRVLLGDLDMSHVDIPDTVPDVPRVPAGMPAQSLAQRPDLAAALTRIRAEDRRAEAAHKALLPAFRIGANWDRSGGSPSDMLEGSPLWSLLGNLTAPLFQGGRLRANAQLAELAAERAYWSYRNSLLTSVLEVETALSRERAFARQIPELEAALTHATASRRHFEERYREGLGDILDLLAVQQTEFDLNVRLNQTRIDRLGNRIDLALALGLGVSE</sequence>
<dbReference type="SUPFAM" id="SSF56954">
    <property type="entry name" value="Outer membrane efflux proteins (OEP)"/>
    <property type="match status" value="1"/>
</dbReference>
<dbReference type="InterPro" id="IPR003423">
    <property type="entry name" value="OMP_efflux"/>
</dbReference>
<gene>
    <name evidence="3" type="ORF">J3U87_33690</name>
</gene>
<dbReference type="KEGG" id="scor:J3U87_33690"/>
<evidence type="ECO:0000313" key="3">
    <source>
        <dbReference type="EMBL" id="QTD50564.1"/>
    </source>
</evidence>
<evidence type="ECO:0000313" key="4">
    <source>
        <dbReference type="Proteomes" id="UP000663929"/>
    </source>
</evidence>
<keyword evidence="4" id="KW-1185">Reference proteome</keyword>
<organism evidence="3 4">
    <name type="scientific">Sulfidibacter corallicola</name>
    <dbReference type="NCBI Taxonomy" id="2818388"/>
    <lineage>
        <taxon>Bacteria</taxon>
        <taxon>Pseudomonadati</taxon>
        <taxon>Acidobacteriota</taxon>
        <taxon>Holophagae</taxon>
        <taxon>Acanthopleuribacterales</taxon>
        <taxon>Acanthopleuribacteraceae</taxon>
        <taxon>Sulfidibacter</taxon>
    </lineage>
</organism>
<keyword evidence="2" id="KW-0175">Coiled coil</keyword>
<dbReference type="Proteomes" id="UP000663929">
    <property type="component" value="Chromosome"/>
</dbReference>
<dbReference type="InterPro" id="IPR010131">
    <property type="entry name" value="MdtP/NodT-like"/>
</dbReference>
<dbReference type="Gene3D" id="1.20.1600.10">
    <property type="entry name" value="Outer membrane efflux proteins (OEP)"/>
    <property type="match status" value="1"/>
</dbReference>
<evidence type="ECO:0000256" key="1">
    <source>
        <dbReference type="ARBA" id="ARBA00007613"/>
    </source>
</evidence>
<dbReference type="EMBL" id="CP071793">
    <property type="protein sequence ID" value="QTD50564.1"/>
    <property type="molecule type" value="Genomic_DNA"/>
</dbReference>
<name>A0A8A4TMY0_SULCO</name>
<feature type="coiled-coil region" evidence="2">
    <location>
        <begin position="211"/>
        <end position="245"/>
    </location>
</feature>
<proteinExistence type="inferred from homology"/>
<dbReference type="Pfam" id="PF02321">
    <property type="entry name" value="OEP"/>
    <property type="match status" value="2"/>
</dbReference>
<dbReference type="RefSeq" id="WP_237380383.1">
    <property type="nucleotide sequence ID" value="NZ_CP071793.1"/>
</dbReference>
<dbReference type="PANTHER" id="PTHR30203">
    <property type="entry name" value="OUTER MEMBRANE CATION EFFLUX PROTEIN"/>
    <property type="match status" value="1"/>
</dbReference>
<dbReference type="PROSITE" id="PS51257">
    <property type="entry name" value="PROKAR_LIPOPROTEIN"/>
    <property type="match status" value="1"/>
</dbReference>
<dbReference type="AlphaFoldDB" id="A0A8A4TMY0"/>